<protein>
    <submittedName>
        <fullName evidence="1">Uncharacterized protein</fullName>
    </submittedName>
</protein>
<organism evidence="1 2">
    <name type="scientific">Leucogyrophana mollusca</name>
    <dbReference type="NCBI Taxonomy" id="85980"/>
    <lineage>
        <taxon>Eukaryota</taxon>
        <taxon>Fungi</taxon>
        <taxon>Dikarya</taxon>
        <taxon>Basidiomycota</taxon>
        <taxon>Agaricomycotina</taxon>
        <taxon>Agaricomycetes</taxon>
        <taxon>Agaricomycetidae</taxon>
        <taxon>Boletales</taxon>
        <taxon>Boletales incertae sedis</taxon>
        <taxon>Leucogyrophana</taxon>
    </lineage>
</organism>
<gene>
    <name evidence="1" type="ORF">BV22DRAFT_1135311</name>
</gene>
<sequence length="567" mass="62744">MSRPVTRAKNANQHPGDIINNLKRKYRSPEEVANERQLEQEVQDEREGNRRRGLQRIASLEDSLTKEHMASVSEAVAAPASGKRKEGSRKKEDAKVKLTGNGDSLGPQQPKKKGKGASGFQNAPKSTTRDTIASVRNEMEVDAKEEEAHRDRSVLNDAEKGNTQSHSTFCDEDSKPSGLVASWSEKVANASHSRTPSSSTRTSTLSTRTSTLSQASTHSTTVKHSTGTTRRSWAKQAPLPIPLQVSDANEDENSVPLQCRPLMEQAGKELQSLLEIRSSVTPPPSTQVPGPAQRMIEERDDVSDEEIRAQDVDEWDEVIEIDSSAPPSPTMPNTKPRARAVRKPSIFDAEDFDVGEIKVEDEKPVRNFDGPSVRGAKRQTTSTAVEIFTNEPPQKRARVQVKATSNGSKKGKARVASEKFKNDDLPQGAHQGNRFRRYFISTVLYWAGDVSDPWNFVEATQIEAMQASWDAIFEDPLTGALVPHIILPRKAVSYVTCQRIYEWRSGFGSTALTVVNSFFASDKHFEGNAARQQYARSTLKDLAFLYANADLKGDPCNVFVILVHSIH</sequence>
<reference evidence="1" key="1">
    <citation type="journal article" date="2021" name="New Phytol.">
        <title>Evolutionary innovations through gain and loss of genes in the ectomycorrhizal Boletales.</title>
        <authorList>
            <person name="Wu G."/>
            <person name="Miyauchi S."/>
            <person name="Morin E."/>
            <person name="Kuo A."/>
            <person name="Drula E."/>
            <person name="Varga T."/>
            <person name="Kohler A."/>
            <person name="Feng B."/>
            <person name="Cao Y."/>
            <person name="Lipzen A."/>
            <person name="Daum C."/>
            <person name="Hundley H."/>
            <person name="Pangilinan J."/>
            <person name="Johnson J."/>
            <person name="Barry K."/>
            <person name="LaButti K."/>
            <person name="Ng V."/>
            <person name="Ahrendt S."/>
            <person name="Min B."/>
            <person name="Choi I.G."/>
            <person name="Park H."/>
            <person name="Plett J.M."/>
            <person name="Magnuson J."/>
            <person name="Spatafora J.W."/>
            <person name="Nagy L.G."/>
            <person name="Henrissat B."/>
            <person name="Grigoriev I.V."/>
            <person name="Yang Z.L."/>
            <person name="Xu J."/>
            <person name="Martin F.M."/>
        </authorList>
    </citation>
    <scope>NUCLEOTIDE SEQUENCE</scope>
    <source>
        <strain evidence="1">KUC20120723A-06</strain>
    </source>
</reference>
<evidence type="ECO:0000313" key="2">
    <source>
        <dbReference type="Proteomes" id="UP000790709"/>
    </source>
</evidence>
<dbReference type="EMBL" id="MU267014">
    <property type="protein sequence ID" value="KAH7917558.1"/>
    <property type="molecule type" value="Genomic_DNA"/>
</dbReference>
<keyword evidence="2" id="KW-1185">Reference proteome</keyword>
<accession>A0ACB8AWZ0</accession>
<proteinExistence type="predicted"/>
<dbReference type="Proteomes" id="UP000790709">
    <property type="component" value="Unassembled WGS sequence"/>
</dbReference>
<evidence type="ECO:0000313" key="1">
    <source>
        <dbReference type="EMBL" id="KAH7917558.1"/>
    </source>
</evidence>
<name>A0ACB8AWZ0_9AGAM</name>
<comment type="caution">
    <text evidence="1">The sequence shown here is derived from an EMBL/GenBank/DDBJ whole genome shotgun (WGS) entry which is preliminary data.</text>
</comment>